<sequence length="149" mass="17225">MDVGSSNKLEAQAFNRGKVYMKSMPRIAVNLSLYLNRRVNNVKEKVNNDLILNTMENSQISSINDWINVRKAILEHEYNRGQYSKHNIDAMILGYCVNNKKYDLGSSYLDFLSQENIRPNLATLGRYLKLLYTKNQEICLESAETVLQK</sequence>
<comment type="caution">
    <text evidence="1">The sequence shown here is derived from an EMBL/GenBank/DDBJ whole genome shotgun (WGS) entry which is preliminary data.</text>
</comment>
<dbReference type="EMBL" id="JANEYF010005040">
    <property type="protein sequence ID" value="KAJ8929374.1"/>
    <property type="molecule type" value="Genomic_DNA"/>
</dbReference>
<dbReference type="AlphaFoldDB" id="A0AAV8WSG3"/>
<evidence type="ECO:0000313" key="2">
    <source>
        <dbReference type="Proteomes" id="UP001162156"/>
    </source>
</evidence>
<evidence type="ECO:0000313" key="1">
    <source>
        <dbReference type="EMBL" id="KAJ8929374.1"/>
    </source>
</evidence>
<protein>
    <submittedName>
        <fullName evidence="1">Uncharacterized protein</fullName>
    </submittedName>
</protein>
<dbReference type="Proteomes" id="UP001162156">
    <property type="component" value="Unassembled WGS sequence"/>
</dbReference>
<organism evidence="1 2">
    <name type="scientific">Rhamnusium bicolor</name>
    <dbReference type="NCBI Taxonomy" id="1586634"/>
    <lineage>
        <taxon>Eukaryota</taxon>
        <taxon>Metazoa</taxon>
        <taxon>Ecdysozoa</taxon>
        <taxon>Arthropoda</taxon>
        <taxon>Hexapoda</taxon>
        <taxon>Insecta</taxon>
        <taxon>Pterygota</taxon>
        <taxon>Neoptera</taxon>
        <taxon>Endopterygota</taxon>
        <taxon>Coleoptera</taxon>
        <taxon>Polyphaga</taxon>
        <taxon>Cucujiformia</taxon>
        <taxon>Chrysomeloidea</taxon>
        <taxon>Cerambycidae</taxon>
        <taxon>Lepturinae</taxon>
        <taxon>Rhagiini</taxon>
        <taxon>Rhamnusium</taxon>
    </lineage>
</organism>
<reference evidence="1" key="1">
    <citation type="journal article" date="2023" name="Insect Mol. Biol.">
        <title>Genome sequencing provides insights into the evolution of gene families encoding plant cell wall-degrading enzymes in longhorned beetles.</title>
        <authorList>
            <person name="Shin N.R."/>
            <person name="Okamura Y."/>
            <person name="Kirsch R."/>
            <person name="Pauchet Y."/>
        </authorList>
    </citation>
    <scope>NUCLEOTIDE SEQUENCE</scope>
    <source>
        <strain evidence="1">RBIC_L_NR</strain>
    </source>
</reference>
<accession>A0AAV8WSG3</accession>
<proteinExistence type="predicted"/>
<name>A0AAV8WSG3_9CUCU</name>
<gene>
    <name evidence="1" type="ORF">NQ314_017955</name>
</gene>
<keyword evidence="2" id="KW-1185">Reference proteome</keyword>